<dbReference type="OrthoDB" id="5917376at2"/>
<feature type="transmembrane region" description="Helical" evidence="1">
    <location>
        <begin position="12"/>
        <end position="30"/>
    </location>
</feature>
<keyword evidence="3" id="KW-1185">Reference proteome</keyword>
<accession>A0A511QBB8</accession>
<reference evidence="2 3" key="1">
    <citation type="submission" date="2019-07" db="EMBL/GenBank/DDBJ databases">
        <title>Whole genome shotgun sequence of Vibrio sagamiensis NBRC 104589.</title>
        <authorList>
            <person name="Hosoyama A."/>
            <person name="Uohara A."/>
            <person name="Ohji S."/>
            <person name="Ichikawa N."/>
        </authorList>
    </citation>
    <scope>NUCLEOTIDE SEQUENCE [LARGE SCALE GENOMIC DNA]</scope>
    <source>
        <strain evidence="2 3">NBRC 104589</strain>
    </source>
</reference>
<name>A0A511QBB8_9VIBR</name>
<dbReference type="RefSeq" id="WP_039981203.1">
    <property type="nucleotide sequence ID" value="NZ_BAOJ01000054.1"/>
</dbReference>
<protein>
    <submittedName>
        <fullName evidence="2">Uncharacterized protein</fullName>
    </submittedName>
</protein>
<dbReference type="AlphaFoldDB" id="A0A511QBB8"/>
<sequence>MPAQKLTKARLAQIIIMLSILVVAFFWRTLTYEASNEVICNKEKSCKIKSFDDEVIVIKGVTGILIENPENQTIKINFNRDSKHIDTKKRNILIPWKDINKDRIVTISVDGISVNVIL</sequence>
<dbReference type="Proteomes" id="UP000321922">
    <property type="component" value="Unassembled WGS sequence"/>
</dbReference>
<evidence type="ECO:0000313" key="2">
    <source>
        <dbReference type="EMBL" id="GEM74590.1"/>
    </source>
</evidence>
<keyword evidence="1" id="KW-0472">Membrane</keyword>
<comment type="caution">
    <text evidence="2">The sequence shown here is derived from an EMBL/GenBank/DDBJ whole genome shotgun (WGS) entry which is preliminary data.</text>
</comment>
<gene>
    <name evidence="2" type="ORF">VSA01S_07020</name>
</gene>
<dbReference type="EMBL" id="BJXJ01000004">
    <property type="protein sequence ID" value="GEM74590.1"/>
    <property type="molecule type" value="Genomic_DNA"/>
</dbReference>
<evidence type="ECO:0000313" key="3">
    <source>
        <dbReference type="Proteomes" id="UP000321922"/>
    </source>
</evidence>
<evidence type="ECO:0000256" key="1">
    <source>
        <dbReference type="SAM" id="Phobius"/>
    </source>
</evidence>
<keyword evidence="1" id="KW-0812">Transmembrane</keyword>
<proteinExistence type="predicted"/>
<organism evidence="2 3">
    <name type="scientific">Vibrio sagamiensis NBRC 104589</name>
    <dbReference type="NCBI Taxonomy" id="1219064"/>
    <lineage>
        <taxon>Bacteria</taxon>
        <taxon>Pseudomonadati</taxon>
        <taxon>Pseudomonadota</taxon>
        <taxon>Gammaproteobacteria</taxon>
        <taxon>Vibrionales</taxon>
        <taxon>Vibrionaceae</taxon>
        <taxon>Vibrio</taxon>
    </lineage>
</organism>
<keyword evidence="1" id="KW-1133">Transmembrane helix</keyword>